<evidence type="ECO:0000256" key="1">
    <source>
        <dbReference type="ARBA" id="ARBA00022729"/>
    </source>
</evidence>
<dbReference type="SMART" id="SM00108">
    <property type="entry name" value="B_lectin"/>
    <property type="match status" value="1"/>
</dbReference>
<dbReference type="SUPFAM" id="SSF51110">
    <property type="entry name" value="alpha-D-mannose-specific plant lectins"/>
    <property type="match status" value="1"/>
</dbReference>
<feature type="domain" description="Bulb-type lectin" evidence="4">
    <location>
        <begin position="1"/>
        <end position="125"/>
    </location>
</feature>
<dbReference type="EMBL" id="JBGMDY010000007">
    <property type="protein sequence ID" value="KAL2327847.1"/>
    <property type="molecule type" value="Genomic_DNA"/>
</dbReference>
<evidence type="ECO:0000256" key="2">
    <source>
        <dbReference type="ARBA" id="ARBA00023157"/>
    </source>
</evidence>
<dbReference type="PROSITE" id="PS50927">
    <property type="entry name" value="BULB_LECTIN"/>
    <property type="match status" value="1"/>
</dbReference>
<keyword evidence="2" id="KW-1015">Disulfide bond</keyword>
<reference evidence="5 6" key="1">
    <citation type="submission" date="2024-08" db="EMBL/GenBank/DDBJ databases">
        <title>Insights into the chromosomal genome structure of Flemingia macrophylla.</title>
        <authorList>
            <person name="Ding Y."/>
            <person name="Zhao Y."/>
            <person name="Bi W."/>
            <person name="Wu M."/>
            <person name="Zhao G."/>
            <person name="Gong Y."/>
            <person name="Li W."/>
            <person name="Zhang P."/>
        </authorList>
    </citation>
    <scope>NUCLEOTIDE SEQUENCE [LARGE SCALE GENOMIC DNA]</scope>
    <source>
        <strain evidence="5">DYQJB</strain>
        <tissue evidence="5">Leaf</tissue>
    </source>
</reference>
<evidence type="ECO:0000256" key="3">
    <source>
        <dbReference type="ARBA" id="ARBA00023180"/>
    </source>
</evidence>
<dbReference type="AlphaFoldDB" id="A0ABD1LWF8"/>
<proteinExistence type="predicted"/>
<keyword evidence="1" id="KW-0732">Signal</keyword>
<sequence>MVRALRSITPGQSIHDDTLVSANGTFKPGNSQSQYFSIWYKDLPPRPRTRTIVWIANRDTPVDNSTEIMFKVTDAGNPVIVDASGTIIWSSNASTTAQNPVMLLQDTGNLVVEYGVNGSIVWQSFDYPGDTLLPGMVLNGDRVTGEHNSLTSWINTGDPGRGDFSYHFDARGYPQLVITKGTRLMYRLGSWNGFLFSGTPWESLYDCFGFSFQLTEEEVSFKYEALDDSLVSRYMIDPTGTVQPFLWSSEAETWQLFQAGSWDQCDNYAFCGANSECSVRSSPI</sequence>
<dbReference type="Gene3D" id="2.90.10.10">
    <property type="entry name" value="Bulb-type lectin domain"/>
    <property type="match status" value="1"/>
</dbReference>
<keyword evidence="6" id="KW-1185">Reference proteome</keyword>
<dbReference type="PANTHER" id="PTHR32444">
    <property type="entry name" value="BULB-TYPE LECTIN DOMAIN-CONTAINING PROTEIN"/>
    <property type="match status" value="1"/>
</dbReference>
<dbReference type="Proteomes" id="UP001603857">
    <property type="component" value="Unassembled WGS sequence"/>
</dbReference>
<dbReference type="PANTHER" id="PTHR32444:SF183">
    <property type="entry name" value="APPLE DOMAIN-CONTAINING PROTEIN"/>
    <property type="match status" value="1"/>
</dbReference>
<dbReference type="InterPro" id="IPR000858">
    <property type="entry name" value="S_locus_glycoprot_dom"/>
</dbReference>
<gene>
    <name evidence="5" type="ORF">Fmac_021274</name>
</gene>
<organism evidence="5 6">
    <name type="scientific">Flemingia macrophylla</name>
    <dbReference type="NCBI Taxonomy" id="520843"/>
    <lineage>
        <taxon>Eukaryota</taxon>
        <taxon>Viridiplantae</taxon>
        <taxon>Streptophyta</taxon>
        <taxon>Embryophyta</taxon>
        <taxon>Tracheophyta</taxon>
        <taxon>Spermatophyta</taxon>
        <taxon>Magnoliopsida</taxon>
        <taxon>eudicotyledons</taxon>
        <taxon>Gunneridae</taxon>
        <taxon>Pentapetalae</taxon>
        <taxon>rosids</taxon>
        <taxon>fabids</taxon>
        <taxon>Fabales</taxon>
        <taxon>Fabaceae</taxon>
        <taxon>Papilionoideae</taxon>
        <taxon>50 kb inversion clade</taxon>
        <taxon>NPAAA clade</taxon>
        <taxon>indigoferoid/millettioid clade</taxon>
        <taxon>Phaseoleae</taxon>
        <taxon>Flemingia</taxon>
    </lineage>
</organism>
<dbReference type="Pfam" id="PF01453">
    <property type="entry name" value="B_lectin"/>
    <property type="match status" value="1"/>
</dbReference>
<dbReference type="InterPro" id="IPR001480">
    <property type="entry name" value="Bulb-type_lectin_dom"/>
</dbReference>
<dbReference type="Pfam" id="PF00954">
    <property type="entry name" value="S_locus_glycop"/>
    <property type="match status" value="1"/>
</dbReference>
<dbReference type="CDD" id="cd00028">
    <property type="entry name" value="B_lectin"/>
    <property type="match status" value="1"/>
</dbReference>
<evidence type="ECO:0000313" key="6">
    <source>
        <dbReference type="Proteomes" id="UP001603857"/>
    </source>
</evidence>
<comment type="caution">
    <text evidence="5">The sequence shown here is derived from an EMBL/GenBank/DDBJ whole genome shotgun (WGS) entry which is preliminary data.</text>
</comment>
<dbReference type="InterPro" id="IPR036426">
    <property type="entry name" value="Bulb-type_lectin_dom_sf"/>
</dbReference>
<protein>
    <recommendedName>
        <fullName evidence="4">Bulb-type lectin domain-containing protein</fullName>
    </recommendedName>
</protein>
<accession>A0ABD1LWF8</accession>
<name>A0ABD1LWF8_9FABA</name>
<evidence type="ECO:0000259" key="4">
    <source>
        <dbReference type="PROSITE" id="PS50927"/>
    </source>
</evidence>
<keyword evidence="3" id="KW-0325">Glycoprotein</keyword>
<evidence type="ECO:0000313" key="5">
    <source>
        <dbReference type="EMBL" id="KAL2327847.1"/>
    </source>
</evidence>